<organism evidence="2 3">
    <name type="scientific">Janthinobacterium fluminis</name>
    <dbReference type="NCBI Taxonomy" id="2987524"/>
    <lineage>
        <taxon>Bacteria</taxon>
        <taxon>Pseudomonadati</taxon>
        <taxon>Pseudomonadota</taxon>
        <taxon>Betaproteobacteria</taxon>
        <taxon>Burkholderiales</taxon>
        <taxon>Oxalobacteraceae</taxon>
        <taxon>Janthinobacterium</taxon>
    </lineage>
</organism>
<dbReference type="PANTHER" id="PTHR33525:SF4">
    <property type="entry name" value="CYCLIC DI-GMP PHOSPHODIESTERASE CDGJ"/>
    <property type="match status" value="1"/>
</dbReference>
<dbReference type="Pfam" id="PF08668">
    <property type="entry name" value="HDOD"/>
    <property type="match status" value="1"/>
</dbReference>
<accession>A0ABT5K7G1</accession>
<evidence type="ECO:0000313" key="2">
    <source>
        <dbReference type="EMBL" id="MDC8760844.1"/>
    </source>
</evidence>
<reference evidence="2 3" key="1">
    <citation type="submission" date="2022-10" db="EMBL/GenBank/DDBJ databases">
        <title>Janthinobacterium sp. hw3 Genome sequencing.</title>
        <authorList>
            <person name="Park S."/>
        </authorList>
    </citation>
    <scope>NUCLEOTIDE SEQUENCE [LARGE SCALE GENOMIC DNA]</scope>
    <source>
        <strain evidence="3">hw3</strain>
    </source>
</reference>
<dbReference type="Proteomes" id="UP001221208">
    <property type="component" value="Unassembled WGS sequence"/>
</dbReference>
<protein>
    <submittedName>
        <fullName evidence="2">HDOD domain-containing protein</fullName>
    </submittedName>
</protein>
<dbReference type="InterPro" id="IPR013976">
    <property type="entry name" value="HDOD"/>
</dbReference>
<proteinExistence type="predicted"/>
<dbReference type="EMBL" id="JAQQXR010000020">
    <property type="protein sequence ID" value="MDC8760844.1"/>
    <property type="molecule type" value="Genomic_DNA"/>
</dbReference>
<feature type="domain" description="HDOD" evidence="1">
    <location>
        <begin position="189"/>
        <end position="383"/>
    </location>
</feature>
<name>A0ABT5K7G1_9BURK</name>
<evidence type="ECO:0000259" key="1">
    <source>
        <dbReference type="PROSITE" id="PS51833"/>
    </source>
</evidence>
<dbReference type="Gene3D" id="1.10.3210.10">
    <property type="entry name" value="Hypothetical protein af1432"/>
    <property type="match status" value="1"/>
</dbReference>
<dbReference type="PROSITE" id="PS51833">
    <property type="entry name" value="HDOD"/>
    <property type="match status" value="1"/>
</dbReference>
<keyword evidence="3" id="KW-1185">Reference proteome</keyword>
<dbReference type="PANTHER" id="PTHR33525">
    <property type="match status" value="1"/>
</dbReference>
<gene>
    <name evidence="2" type="ORF">OIK44_24975</name>
</gene>
<sequence length="391" mass="40984">MSASESSLFPLVGVQAVANAQNEWVALTLHVPHEAGDAVAALTTLLGYPDVFAALAPLDCIVPLADPRRVSAALLSVLPAQRILFLVPAALCGEPGAQQACARLADAGYRIVVDGGSGIAAAQAGAAALSFDAAAALPQAFQLMSLPGPHWARNVGDAACLAQCRSLGFSWFSGEHALHAARAAGANDDGTSRKRLLALLGLLARDADSRELETLLRQDPALSYHLLKLVNSAAFGMSNPISNFGQAIHVLGRRQLQRWLQLLLYARQQDDGGVNALLPLAAVRAAQMEMLCKIGGGDRDRQDAAFMAGVFSLLDVLLGMPMIDIVGALGLDPAIEQALTQRAGPLGAMLALAELQTVTAGALEAAGIGPETYWRSLLQAYHWAIQVSRNL</sequence>
<dbReference type="SUPFAM" id="SSF109604">
    <property type="entry name" value="HD-domain/PDEase-like"/>
    <property type="match status" value="1"/>
</dbReference>
<dbReference type="InterPro" id="IPR052340">
    <property type="entry name" value="RNase_Y/CdgJ"/>
</dbReference>
<comment type="caution">
    <text evidence="2">The sequence shown here is derived from an EMBL/GenBank/DDBJ whole genome shotgun (WGS) entry which is preliminary data.</text>
</comment>
<evidence type="ECO:0000313" key="3">
    <source>
        <dbReference type="Proteomes" id="UP001221208"/>
    </source>
</evidence>